<organism evidence="2 3">
    <name type="scientific">Pleuronectes platessa</name>
    <name type="common">European plaice</name>
    <dbReference type="NCBI Taxonomy" id="8262"/>
    <lineage>
        <taxon>Eukaryota</taxon>
        <taxon>Metazoa</taxon>
        <taxon>Chordata</taxon>
        <taxon>Craniata</taxon>
        <taxon>Vertebrata</taxon>
        <taxon>Euteleostomi</taxon>
        <taxon>Actinopterygii</taxon>
        <taxon>Neopterygii</taxon>
        <taxon>Teleostei</taxon>
        <taxon>Neoteleostei</taxon>
        <taxon>Acanthomorphata</taxon>
        <taxon>Carangaria</taxon>
        <taxon>Pleuronectiformes</taxon>
        <taxon>Pleuronectoidei</taxon>
        <taxon>Pleuronectidae</taxon>
        <taxon>Pleuronectes</taxon>
    </lineage>
</organism>
<evidence type="ECO:0000313" key="2">
    <source>
        <dbReference type="EMBL" id="CAB1451198.1"/>
    </source>
</evidence>
<dbReference type="AlphaFoldDB" id="A0A9N7Z0H6"/>
<feature type="non-terminal residue" evidence="2">
    <location>
        <position position="1"/>
    </location>
</feature>
<dbReference type="Proteomes" id="UP001153269">
    <property type="component" value="Unassembled WGS sequence"/>
</dbReference>
<proteinExistence type="predicted"/>
<evidence type="ECO:0000313" key="3">
    <source>
        <dbReference type="Proteomes" id="UP001153269"/>
    </source>
</evidence>
<keyword evidence="3" id="KW-1185">Reference proteome</keyword>
<gene>
    <name evidence="2" type="ORF">PLEPLA_LOCUS38891</name>
</gene>
<accession>A0A9N7Z0H6</accession>
<protein>
    <submittedName>
        <fullName evidence="2">Uncharacterized protein</fullName>
    </submittedName>
</protein>
<comment type="caution">
    <text evidence="2">The sequence shown here is derived from an EMBL/GenBank/DDBJ whole genome shotgun (WGS) entry which is preliminary data.</text>
</comment>
<evidence type="ECO:0000256" key="1">
    <source>
        <dbReference type="SAM" id="MobiDB-lite"/>
    </source>
</evidence>
<reference evidence="2" key="1">
    <citation type="submission" date="2020-03" db="EMBL/GenBank/DDBJ databases">
        <authorList>
            <person name="Weist P."/>
        </authorList>
    </citation>
    <scope>NUCLEOTIDE SEQUENCE</scope>
</reference>
<feature type="region of interest" description="Disordered" evidence="1">
    <location>
        <begin position="1"/>
        <end position="22"/>
    </location>
</feature>
<dbReference type="EMBL" id="CADEAL010004081">
    <property type="protein sequence ID" value="CAB1451198.1"/>
    <property type="molecule type" value="Genomic_DNA"/>
</dbReference>
<sequence>MQGATVSQLRGHRVDGGHADPAPRACADCSFRLAPTEPAEPSVTDIDDNKLRQGRSAVETWQAAPEARAWCPPALLSMEESIPPGCPRREGMQRGCQAVSIVSGGTE</sequence>
<name>A0A9N7Z0H6_PLEPL</name>